<dbReference type="EMBL" id="ML737120">
    <property type="protein sequence ID" value="KAE8345265.1"/>
    <property type="molecule type" value="Genomic_DNA"/>
</dbReference>
<evidence type="ECO:0000313" key="1">
    <source>
        <dbReference type="EMBL" id="KAE8345265.1"/>
    </source>
</evidence>
<dbReference type="EMBL" id="NEXV01000264">
    <property type="protein sequence ID" value="PIG86270.1"/>
    <property type="molecule type" value="Genomic_DNA"/>
</dbReference>
<dbReference type="STRING" id="656916.A0A2G7G090"/>
<sequence>MAAAVQAIGEVSDTLHRYKEERESQQAHQAEFTGNNDYSIFLVIAGLDTLTEGVVRASSTVRGTAVLSNILRTLTQLSRMHSSYLSVMLVNTSGVGAMTSDTHVTPGQMQQRRNPRNNLQVSREDGLHSIFHASEKLFPSLLMRTLEQGIDAHLLLSTVKSAHVVEVIKDRVGNGVGRWCTWDKQIH</sequence>
<evidence type="ECO:0000313" key="3">
    <source>
        <dbReference type="Proteomes" id="UP000231358"/>
    </source>
</evidence>
<dbReference type="Proteomes" id="UP000231358">
    <property type="component" value="Unassembled WGS sequence"/>
</dbReference>
<gene>
    <name evidence="2" type="ORF">AARAC_010316</name>
    <name evidence="1" type="ORF">BDV24DRAFT_159623</name>
</gene>
<keyword evidence="3" id="KW-1185">Reference proteome</keyword>
<organism evidence="2 3">
    <name type="scientific">Aspergillus arachidicola</name>
    <dbReference type="NCBI Taxonomy" id="656916"/>
    <lineage>
        <taxon>Eukaryota</taxon>
        <taxon>Fungi</taxon>
        <taxon>Dikarya</taxon>
        <taxon>Ascomycota</taxon>
        <taxon>Pezizomycotina</taxon>
        <taxon>Eurotiomycetes</taxon>
        <taxon>Eurotiomycetidae</taxon>
        <taxon>Eurotiales</taxon>
        <taxon>Aspergillaceae</taxon>
        <taxon>Aspergillus</taxon>
        <taxon>Aspergillus subgen. Circumdati</taxon>
    </lineage>
</organism>
<dbReference type="Proteomes" id="UP000325558">
    <property type="component" value="Unassembled WGS sequence"/>
</dbReference>
<proteinExistence type="predicted"/>
<reference evidence="1" key="2">
    <citation type="submission" date="2019-04" db="EMBL/GenBank/DDBJ databases">
        <title>Friends and foes A comparative genomics study of 23 Aspergillus species from section Flavi.</title>
        <authorList>
            <consortium name="DOE Joint Genome Institute"/>
            <person name="Kjaerbolling I."/>
            <person name="Vesth T."/>
            <person name="Frisvad J.C."/>
            <person name="Nybo J.L."/>
            <person name="Theobald S."/>
            <person name="Kildgaard S."/>
            <person name="Isbrandt T."/>
            <person name="Kuo A."/>
            <person name="Sato A."/>
            <person name="Lyhne E.K."/>
            <person name="Kogle M.E."/>
            <person name="Wiebenga A."/>
            <person name="Kun R.S."/>
            <person name="Lubbers R.J."/>
            <person name="Makela M.R."/>
            <person name="Barry K."/>
            <person name="Chovatia M."/>
            <person name="Clum A."/>
            <person name="Daum C."/>
            <person name="Haridas S."/>
            <person name="He G."/>
            <person name="LaButti K."/>
            <person name="Lipzen A."/>
            <person name="Mondo S."/>
            <person name="Riley R."/>
            <person name="Salamov A."/>
            <person name="Simmons B.A."/>
            <person name="Magnuson J.K."/>
            <person name="Henrissat B."/>
            <person name="Mortensen U.H."/>
            <person name="Larsen T.O."/>
            <person name="Devries R.P."/>
            <person name="Grigoriev I.V."/>
            <person name="Machida M."/>
            <person name="Baker S.E."/>
            <person name="Andersen M.R."/>
        </authorList>
    </citation>
    <scope>NUCLEOTIDE SEQUENCE</scope>
    <source>
        <strain evidence="1">CBS 117612</strain>
    </source>
</reference>
<protein>
    <submittedName>
        <fullName evidence="2">Uncharacterized protein</fullName>
    </submittedName>
</protein>
<dbReference type="AlphaFoldDB" id="A0A2G7G090"/>
<dbReference type="OrthoDB" id="4344093at2759"/>
<evidence type="ECO:0000313" key="2">
    <source>
        <dbReference type="EMBL" id="PIG86270.1"/>
    </source>
</evidence>
<name>A0A2G7G090_9EURO</name>
<reference evidence="2 3" key="1">
    <citation type="submission" date="2017-05" db="EMBL/GenBank/DDBJ databases">
        <title>Genome sequence for an aflatoxigenic pathogen of Argentinian peanut, Aspergillus arachidicola.</title>
        <authorList>
            <person name="Moore G."/>
            <person name="Beltz S.B."/>
            <person name="Mack B.M."/>
        </authorList>
    </citation>
    <scope>NUCLEOTIDE SEQUENCE [LARGE SCALE GENOMIC DNA]</scope>
    <source>
        <strain evidence="2 3">CBS 117610</strain>
    </source>
</reference>
<accession>A0A2G7G090</accession>